<dbReference type="InterPro" id="IPR011711">
    <property type="entry name" value="GntR_C"/>
</dbReference>
<protein>
    <submittedName>
        <fullName evidence="5">GntR family transcriptional regulator</fullName>
    </submittedName>
</protein>
<dbReference type="RefSeq" id="WP_344950482.1">
    <property type="nucleotide sequence ID" value="NZ_BAAAZG010000028.1"/>
</dbReference>
<sequence>MTGDEPATVASIVFRPVREGNAFEETVERLLQAIKLGVVDHGERLPPERELAPRLGVSRVTLREAIRALQQEGYVESRRGRAGGTFVTYRPPRPRDGDLARVAADRGAELSDALTYRLAVESGAAAHLASTGLTGGQADRLRAALAAVNGADLAGYRRLDVRFHLTIAKLTGSPLLAAACADARMRVTDLLNAIPVLRRNIEHAAVQHAAIVEAVLAGDPDAARRAVVEHLEGTGALLRGFLA</sequence>
<dbReference type="EMBL" id="BAAAZG010000028">
    <property type="protein sequence ID" value="GAA4080589.1"/>
    <property type="molecule type" value="Genomic_DNA"/>
</dbReference>
<dbReference type="Gene3D" id="1.20.120.530">
    <property type="entry name" value="GntR ligand-binding domain-like"/>
    <property type="match status" value="1"/>
</dbReference>
<dbReference type="PANTHER" id="PTHR43537:SF24">
    <property type="entry name" value="GLUCONATE OPERON TRANSCRIPTIONAL REPRESSOR"/>
    <property type="match status" value="1"/>
</dbReference>
<dbReference type="InterPro" id="IPR000524">
    <property type="entry name" value="Tscrpt_reg_HTH_GntR"/>
</dbReference>
<evidence type="ECO:0000313" key="5">
    <source>
        <dbReference type="EMBL" id="GAA4080589.1"/>
    </source>
</evidence>
<keyword evidence="3" id="KW-0804">Transcription</keyword>
<dbReference type="Pfam" id="PF07729">
    <property type="entry name" value="FCD"/>
    <property type="match status" value="1"/>
</dbReference>
<dbReference type="InterPro" id="IPR036388">
    <property type="entry name" value="WH-like_DNA-bd_sf"/>
</dbReference>
<feature type="domain" description="HTH gntR-type" evidence="4">
    <location>
        <begin position="20"/>
        <end position="90"/>
    </location>
</feature>
<dbReference type="PRINTS" id="PR00035">
    <property type="entry name" value="HTHGNTR"/>
</dbReference>
<dbReference type="PANTHER" id="PTHR43537">
    <property type="entry name" value="TRANSCRIPTIONAL REGULATOR, GNTR FAMILY"/>
    <property type="match status" value="1"/>
</dbReference>
<keyword evidence="1" id="KW-0805">Transcription regulation</keyword>
<dbReference type="Proteomes" id="UP001500683">
    <property type="component" value="Unassembled WGS sequence"/>
</dbReference>
<dbReference type="Gene3D" id="1.10.10.10">
    <property type="entry name" value="Winged helix-like DNA-binding domain superfamily/Winged helix DNA-binding domain"/>
    <property type="match status" value="1"/>
</dbReference>
<dbReference type="PROSITE" id="PS50949">
    <property type="entry name" value="HTH_GNTR"/>
    <property type="match status" value="1"/>
</dbReference>
<keyword evidence="2" id="KW-0238">DNA-binding</keyword>
<evidence type="ECO:0000256" key="2">
    <source>
        <dbReference type="ARBA" id="ARBA00023125"/>
    </source>
</evidence>
<dbReference type="InterPro" id="IPR008920">
    <property type="entry name" value="TF_FadR/GntR_C"/>
</dbReference>
<evidence type="ECO:0000256" key="3">
    <source>
        <dbReference type="ARBA" id="ARBA00023163"/>
    </source>
</evidence>
<keyword evidence="6" id="KW-1185">Reference proteome</keyword>
<dbReference type="SMART" id="SM00345">
    <property type="entry name" value="HTH_GNTR"/>
    <property type="match status" value="1"/>
</dbReference>
<organism evidence="5 6">
    <name type="scientific">Actinomadura miaoliensis</name>
    <dbReference type="NCBI Taxonomy" id="430685"/>
    <lineage>
        <taxon>Bacteria</taxon>
        <taxon>Bacillati</taxon>
        <taxon>Actinomycetota</taxon>
        <taxon>Actinomycetes</taxon>
        <taxon>Streptosporangiales</taxon>
        <taxon>Thermomonosporaceae</taxon>
        <taxon>Actinomadura</taxon>
    </lineage>
</organism>
<dbReference type="CDD" id="cd07377">
    <property type="entry name" value="WHTH_GntR"/>
    <property type="match status" value="1"/>
</dbReference>
<dbReference type="SUPFAM" id="SSF48008">
    <property type="entry name" value="GntR ligand-binding domain-like"/>
    <property type="match status" value="1"/>
</dbReference>
<evidence type="ECO:0000256" key="1">
    <source>
        <dbReference type="ARBA" id="ARBA00023015"/>
    </source>
</evidence>
<gene>
    <name evidence="5" type="ORF">GCM10022214_44000</name>
</gene>
<evidence type="ECO:0000259" key="4">
    <source>
        <dbReference type="PROSITE" id="PS50949"/>
    </source>
</evidence>
<comment type="caution">
    <text evidence="5">The sequence shown here is derived from an EMBL/GenBank/DDBJ whole genome shotgun (WGS) entry which is preliminary data.</text>
</comment>
<dbReference type="InterPro" id="IPR036390">
    <property type="entry name" value="WH_DNA-bd_sf"/>
</dbReference>
<accession>A0ABP7W538</accession>
<name>A0ABP7W538_9ACTN</name>
<dbReference type="SUPFAM" id="SSF46785">
    <property type="entry name" value="Winged helix' DNA-binding domain"/>
    <property type="match status" value="1"/>
</dbReference>
<proteinExistence type="predicted"/>
<reference evidence="6" key="1">
    <citation type="journal article" date="2019" name="Int. J. Syst. Evol. Microbiol.">
        <title>The Global Catalogue of Microorganisms (GCM) 10K type strain sequencing project: providing services to taxonomists for standard genome sequencing and annotation.</title>
        <authorList>
            <consortium name="The Broad Institute Genomics Platform"/>
            <consortium name="The Broad Institute Genome Sequencing Center for Infectious Disease"/>
            <person name="Wu L."/>
            <person name="Ma J."/>
        </authorList>
    </citation>
    <scope>NUCLEOTIDE SEQUENCE [LARGE SCALE GENOMIC DNA]</scope>
    <source>
        <strain evidence="6">JCM 16702</strain>
    </source>
</reference>
<dbReference type="Pfam" id="PF00392">
    <property type="entry name" value="GntR"/>
    <property type="match status" value="1"/>
</dbReference>
<evidence type="ECO:0000313" key="6">
    <source>
        <dbReference type="Proteomes" id="UP001500683"/>
    </source>
</evidence>
<dbReference type="SMART" id="SM00895">
    <property type="entry name" value="FCD"/>
    <property type="match status" value="1"/>
</dbReference>